<feature type="non-terminal residue" evidence="3">
    <location>
        <position position="90"/>
    </location>
</feature>
<evidence type="ECO:0000313" key="4">
    <source>
        <dbReference type="Proteomes" id="UP000265520"/>
    </source>
</evidence>
<dbReference type="SUPFAM" id="SSF50249">
    <property type="entry name" value="Nucleic acid-binding proteins"/>
    <property type="match status" value="1"/>
</dbReference>
<dbReference type="Gene3D" id="2.40.50.140">
    <property type="entry name" value="Nucleic acid-binding proteins"/>
    <property type="match status" value="1"/>
</dbReference>
<dbReference type="Proteomes" id="UP000265520">
    <property type="component" value="Unassembled WGS sequence"/>
</dbReference>
<dbReference type="EMBL" id="LXQA010081267">
    <property type="protein sequence ID" value="MCI11726.1"/>
    <property type="molecule type" value="Genomic_DNA"/>
</dbReference>
<dbReference type="InterPro" id="IPR012340">
    <property type="entry name" value="NA-bd_OB-fold"/>
</dbReference>
<protein>
    <submittedName>
        <fullName evidence="3">Protein OSB2 chloroplastic-like</fullName>
    </submittedName>
</protein>
<feature type="non-terminal residue" evidence="3">
    <location>
        <position position="1"/>
    </location>
</feature>
<name>A0A392PKA3_9FABA</name>
<dbReference type="GO" id="GO:0003697">
    <property type="term" value="F:single-stranded DNA binding"/>
    <property type="evidence" value="ECO:0007669"/>
    <property type="project" value="InterPro"/>
</dbReference>
<dbReference type="PROSITE" id="PS50935">
    <property type="entry name" value="SSB"/>
    <property type="match status" value="1"/>
</dbReference>
<dbReference type="AlphaFoldDB" id="A0A392PKA3"/>
<organism evidence="3 4">
    <name type="scientific">Trifolium medium</name>
    <dbReference type="NCBI Taxonomy" id="97028"/>
    <lineage>
        <taxon>Eukaryota</taxon>
        <taxon>Viridiplantae</taxon>
        <taxon>Streptophyta</taxon>
        <taxon>Embryophyta</taxon>
        <taxon>Tracheophyta</taxon>
        <taxon>Spermatophyta</taxon>
        <taxon>Magnoliopsida</taxon>
        <taxon>eudicotyledons</taxon>
        <taxon>Gunneridae</taxon>
        <taxon>Pentapetalae</taxon>
        <taxon>rosids</taxon>
        <taxon>fabids</taxon>
        <taxon>Fabales</taxon>
        <taxon>Fabaceae</taxon>
        <taxon>Papilionoideae</taxon>
        <taxon>50 kb inversion clade</taxon>
        <taxon>NPAAA clade</taxon>
        <taxon>Hologalegina</taxon>
        <taxon>IRL clade</taxon>
        <taxon>Trifolieae</taxon>
        <taxon>Trifolium</taxon>
    </lineage>
</organism>
<sequence length="90" mass="9942">QGQQIHVSGRLVTDTVDAVDGKQQTYYKVVAQQLNFIHRSDTPVTSYDQDFDFVTSDGGKKVSNAGNNSSGGSVVELWQAFFANPGEWWD</sequence>
<keyword evidence="4" id="KW-1185">Reference proteome</keyword>
<keyword evidence="1 2" id="KW-0238">DNA-binding</keyword>
<accession>A0A392PKA3</accession>
<evidence type="ECO:0000313" key="3">
    <source>
        <dbReference type="EMBL" id="MCI11726.1"/>
    </source>
</evidence>
<evidence type="ECO:0000256" key="1">
    <source>
        <dbReference type="ARBA" id="ARBA00023125"/>
    </source>
</evidence>
<reference evidence="3 4" key="1">
    <citation type="journal article" date="2018" name="Front. Plant Sci.">
        <title>Red Clover (Trifolium pratense) and Zigzag Clover (T. medium) - A Picture of Genomic Similarities and Differences.</title>
        <authorList>
            <person name="Dluhosova J."/>
            <person name="Istvanek J."/>
            <person name="Nedelnik J."/>
            <person name="Repkova J."/>
        </authorList>
    </citation>
    <scope>NUCLEOTIDE SEQUENCE [LARGE SCALE GENOMIC DNA]</scope>
    <source>
        <strain evidence="4">cv. 10/8</strain>
        <tissue evidence="3">Leaf</tissue>
    </source>
</reference>
<proteinExistence type="predicted"/>
<comment type="caution">
    <text evidence="3">The sequence shown here is derived from an EMBL/GenBank/DDBJ whole genome shotgun (WGS) entry which is preliminary data.</text>
</comment>
<evidence type="ECO:0000256" key="2">
    <source>
        <dbReference type="PROSITE-ProRule" id="PRU00252"/>
    </source>
</evidence>
<dbReference type="InterPro" id="IPR000424">
    <property type="entry name" value="Primosome_PriB/ssb"/>
</dbReference>